<dbReference type="EMBL" id="QJPH01000337">
    <property type="protein sequence ID" value="PZN77368.1"/>
    <property type="molecule type" value="Genomic_DNA"/>
</dbReference>
<dbReference type="CDD" id="cd16325">
    <property type="entry name" value="LolA"/>
    <property type="match status" value="1"/>
</dbReference>
<comment type="caution">
    <text evidence="5">The sequence shown here is derived from an EMBL/GenBank/DDBJ whole genome shotgun (WGS) entry which is preliminary data.</text>
</comment>
<organism evidence="5 6">
    <name type="scientific">Candidatus Methylumidiphilus alinenensis</name>
    <dbReference type="NCBI Taxonomy" id="2202197"/>
    <lineage>
        <taxon>Bacteria</taxon>
        <taxon>Pseudomonadati</taxon>
        <taxon>Pseudomonadota</taxon>
        <taxon>Gammaproteobacteria</taxon>
        <taxon>Methylococcales</taxon>
        <taxon>Candidatus Methylumidiphilus</taxon>
    </lineage>
</organism>
<protein>
    <submittedName>
        <fullName evidence="5">Outer membrane lipoprotein carrier protein LolA</fullName>
    </submittedName>
</protein>
<name>A0A2W4RBY7_9GAMM</name>
<evidence type="ECO:0000256" key="4">
    <source>
        <dbReference type="ARBA" id="ARBA00022927"/>
    </source>
</evidence>
<dbReference type="SUPFAM" id="SSF89392">
    <property type="entry name" value="Prokaryotic lipoproteins and lipoprotein localization factors"/>
    <property type="match status" value="1"/>
</dbReference>
<dbReference type="InterPro" id="IPR004564">
    <property type="entry name" value="OM_lipoprot_carrier_LolA-like"/>
</dbReference>
<proteinExistence type="predicted"/>
<dbReference type="GO" id="GO:0015031">
    <property type="term" value="P:protein transport"/>
    <property type="evidence" value="ECO:0007669"/>
    <property type="project" value="UniProtKB-KW"/>
</dbReference>
<gene>
    <name evidence="5" type="ORF">DM484_14945</name>
</gene>
<reference evidence="5 6" key="1">
    <citation type="journal article" date="2018" name="Aquat. Microb. Ecol.">
        <title>Gammaproteobacterial methanotrophs dominate.</title>
        <authorList>
            <person name="Rissanen A.J."/>
            <person name="Saarenheimo J."/>
            <person name="Tiirola M."/>
            <person name="Peura S."/>
            <person name="Aalto S.L."/>
            <person name="Karvinen A."/>
            <person name="Nykanen H."/>
        </authorList>
    </citation>
    <scope>NUCLEOTIDE SEQUENCE [LARGE SCALE GENOMIC DNA]</scope>
    <source>
        <strain evidence="5">AMbin10</strain>
    </source>
</reference>
<comment type="subunit">
    <text evidence="1">Monomer.</text>
</comment>
<evidence type="ECO:0000256" key="3">
    <source>
        <dbReference type="ARBA" id="ARBA00022729"/>
    </source>
</evidence>
<dbReference type="Proteomes" id="UP000249396">
    <property type="component" value="Unassembled WGS sequence"/>
</dbReference>
<keyword evidence="3" id="KW-0732">Signal</keyword>
<dbReference type="AlphaFoldDB" id="A0A2W4RBY7"/>
<keyword evidence="4" id="KW-0653">Protein transport</keyword>
<evidence type="ECO:0000256" key="1">
    <source>
        <dbReference type="ARBA" id="ARBA00011245"/>
    </source>
</evidence>
<sequence>MYGATRPQGFQGDLAMKRVLCLLLALLPMVGLADEAGLADLLVRIRQSGFAEFRYEETRKLELASSPWQAQGYMLSGADGRLIKLQLQPKRIIMAIAGDRMYYWDPEQKQRHAAPLGQAGQATGQITVFRSILQGHAEELQPTYDFAPEKHGKRWVLRMTPKRQSDEYAPSIEISGDEDERKRQVLIRQTDGESTEYRLIKTSEGPELEYSIQRLLLEATGD</sequence>
<evidence type="ECO:0000313" key="5">
    <source>
        <dbReference type="EMBL" id="PZN77368.1"/>
    </source>
</evidence>
<keyword evidence="5" id="KW-0449">Lipoprotein</keyword>
<accession>A0A2W4RBY7</accession>
<evidence type="ECO:0000313" key="6">
    <source>
        <dbReference type="Proteomes" id="UP000249396"/>
    </source>
</evidence>
<dbReference type="InterPro" id="IPR029046">
    <property type="entry name" value="LolA/LolB/LppX"/>
</dbReference>
<keyword evidence="2" id="KW-0813">Transport</keyword>
<evidence type="ECO:0000256" key="2">
    <source>
        <dbReference type="ARBA" id="ARBA00022448"/>
    </source>
</evidence>
<dbReference type="Gene3D" id="2.50.20.10">
    <property type="entry name" value="Lipoprotein localisation LolA/LolB/LppX"/>
    <property type="match status" value="1"/>
</dbReference>